<dbReference type="PROSITE" id="PS50102">
    <property type="entry name" value="RRM"/>
    <property type="match status" value="1"/>
</dbReference>
<evidence type="ECO:0000256" key="5">
    <source>
        <dbReference type="SAM" id="MobiDB-lite"/>
    </source>
</evidence>
<feature type="region of interest" description="Disordered" evidence="5">
    <location>
        <begin position="323"/>
        <end position="344"/>
    </location>
</feature>
<evidence type="ECO:0000313" key="8">
    <source>
        <dbReference type="Proteomes" id="UP001151760"/>
    </source>
</evidence>
<dbReference type="InterPro" id="IPR035979">
    <property type="entry name" value="RBD_domain_sf"/>
</dbReference>
<gene>
    <name evidence="7" type="ORF">Tco_0803695</name>
</gene>
<dbReference type="SUPFAM" id="SSF54928">
    <property type="entry name" value="RNA-binding domain, RBD"/>
    <property type="match status" value="1"/>
</dbReference>
<dbReference type="GO" id="GO:0003964">
    <property type="term" value="F:RNA-directed DNA polymerase activity"/>
    <property type="evidence" value="ECO:0007669"/>
    <property type="project" value="UniProtKB-KW"/>
</dbReference>
<evidence type="ECO:0000259" key="6">
    <source>
        <dbReference type="PROSITE" id="PS50102"/>
    </source>
</evidence>
<evidence type="ECO:0000256" key="4">
    <source>
        <dbReference type="PROSITE-ProRule" id="PRU00176"/>
    </source>
</evidence>
<dbReference type="PANTHER" id="PTHR23147">
    <property type="entry name" value="SERINE/ARGININE RICH SPLICING FACTOR"/>
    <property type="match status" value="1"/>
</dbReference>
<dbReference type="CDD" id="cd00590">
    <property type="entry name" value="RRM_SF"/>
    <property type="match status" value="1"/>
</dbReference>
<dbReference type="SMART" id="SM00360">
    <property type="entry name" value="RRM"/>
    <property type="match status" value="1"/>
</dbReference>
<keyword evidence="8" id="KW-1185">Reference proteome</keyword>
<keyword evidence="4" id="KW-0694">RNA-binding</keyword>
<reference evidence="7" key="2">
    <citation type="submission" date="2022-01" db="EMBL/GenBank/DDBJ databases">
        <authorList>
            <person name="Yamashiro T."/>
            <person name="Shiraishi A."/>
            <person name="Satake H."/>
            <person name="Nakayama K."/>
        </authorList>
    </citation>
    <scope>NUCLEOTIDE SEQUENCE</scope>
</reference>
<evidence type="ECO:0000256" key="2">
    <source>
        <dbReference type="ARBA" id="ARBA00022728"/>
    </source>
</evidence>
<comment type="caution">
    <text evidence="7">The sequence shown here is derived from an EMBL/GenBank/DDBJ whole genome shotgun (WGS) entry which is preliminary data.</text>
</comment>
<dbReference type="InterPro" id="IPR050907">
    <property type="entry name" value="SRSF"/>
</dbReference>
<sequence length="344" mass="39102">MSSQRSKEDHVILLSKSIFVANFPENFGSSDLWKVCEGYGKVVDVYIPNRKSKAGKQFAFVRFIRVMDIDRLVGNLCTIWIGCFHLHANVVQFERASKPVKPTGFTHTNVHGNSGSYVTTVRGKIPLTVPNTPSFSVSALVLDDSCAIVHDLSRHVMGRVKDLNFIPNLRFLLTKEGFPKVKLSYLGRLWVMVEMDNVASKQSLLKHVGVNSWFHNLQDAVHDFVSDERVVWVDIEGIPLNVWSRETFVKIGNKWGETMDIEDNFGSSFARKRLCVKTKQPDTILEKFKVIFKGKVFMVRAKELFTWNPIFLEPKESVYTSDDESVQGVKNKSVGLQHSDEESE</sequence>
<keyword evidence="2" id="KW-0747">Spliceosome</keyword>
<dbReference type="InterPro" id="IPR012677">
    <property type="entry name" value="Nucleotide-bd_a/b_plait_sf"/>
</dbReference>
<accession>A0ABQ5A620</accession>
<proteinExistence type="predicted"/>
<dbReference type="Proteomes" id="UP001151760">
    <property type="component" value="Unassembled WGS sequence"/>
</dbReference>
<keyword evidence="7" id="KW-0548">Nucleotidyltransferase</keyword>
<evidence type="ECO:0000256" key="1">
    <source>
        <dbReference type="ARBA" id="ARBA00022664"/>
    </source>
</evidence>
<keyword evidence="3" id="KW-0508">mRNA splicing</keyword>
<feature type="domain" description="RRM" evidence="6">
    <location>
        <begin position="16"/>
        <end position="98"/>
    </location>
</feature>
<reference evidence="7" key="1">
    <citation type="journal article" date="2022" name="Int. J. Mol. Sci.">
        <title>Draft Genome of Tanacetum Coccineum: Genomic Comparison of Closely Related Tanacetum-Family Plants.</title>
        <authorList>
            <person name="Yamashiro T."/>
            <person name="Shiraishi A."/>
            <person name="Nakayama K."/>
            <person name="Satake H."/>
        </authorList>
    </citation>
    <scope>NUCLEOTIDE SEQUENCE</scope>
</reference>
<keyword evidence="7" id="KW-0695">RNA-directed DNA polymerase</keyword>
<evidence type="ECO:0000256" key="3">
    <source>
        <dbReference type="ARBA" id="ARBA00023187"/>
    </source>
</evidence>
<dbReference type="Gene3D" id="3.30.70.330">
    <property type="match status" value="1"/>
</dbReference>
<dbReference type="EMBL" id="BQNB010011908">
    <property type="protein sequence ID" value="GJS96727.1"/>
    <property type="molecule type" value="Genomic_DNA"/>
</dbReference>
<organism evidence="7 8">
    <name type="scientific">Tanacetum coccineum</name>
    <dbReference type="NCBI Taxonomy" id="301880"/>
    <lineage>
        <taxon>Eukaryota</taxon>
        <taxon>Viridiplantae</taxon>
        <taxon>Streptophyta</taxon>
        <taxon>Embryophyta</taxon>
        <taxon>Tracheophyta</taxon>
        <taxon>Spermatophyta</taxon>
        <taxon>Magnoliopsida</taxon>
        <taxon>eudicotyledons</taxon>
        <taxon>Gunneridae</taxon>
        <taxon>Pentapetalae</taxon>
        <taxon>asterids</taxon>
        <taxon>campanulids</taxon>
        <taxon>Asterales</taxon>
        <taxon>Asteraceae</taxon>
        <taxon>Asteroideae</taxon>
        <taxon>Anthemideae</taxon>
        <taxon>Anthemidinae</taxon>
        <taxon>Tanacetum</taxon>
    </lineage>
</organism>
<dbReference type="Pfam" id="PF00076">
    <property type="entry name" value="RRM_1"/>
    <property type="match status" value="1"/>
</dbReference>
<protein>
    <submittedName>
        <fullName evidence="7">RNA-directed DNA polymerase, eukaryota</fullName>
    </submittedName>
</protein>
<name>A0ABQ5A620_9ASTR</name>
<keyword evidence="1" id="KW-0507">mRNA processing</keyword>
<keyword evidence="7" id="KW-0808">Transferase</keyword>
<feature type="non-terminal residue" evidence="7">
    <location>
        <position position="344"/>
    </location>
</feature>
<dbReference type="InterPro" id="IPR000504">
    <property type="entry name" value="RRM_dom"/>
</dbReference>
<evidence type="ECO:0000313" key="7">
    <source>
        <dbReference type="EMBL" id="GJS96727.1"/>
    </source>
</evidence>